<name>A0A8S5UEM3_9CAUD</name>
<dbReference type="EMBL" id="BK016076">
    <property type="protein sequence ID" value="DAF92892.1"/>
    <property type="molecule type" value="Genomic_DNA"/>
</dbReference>
<sequence>MNLANKYRPSKFEDVIEQGLPVKLIKGLCDAEPFESRNILLTGPAGTGKANPLYTKIFTPTGFIQMGDIKIGDEVFTHNGSIGIVSGVYPQGKKSIYRIHLSDSTYIDVSDKHINMIYFYDRLRDDTLYCKTIEIETDSLIELFAESSKDLFIDIPFIEMDEQSTRDVFVDGKDIVKLDDKNSKSSIQPYIFTSIKHRLEYLRGVYQACGSVVSRDCIRITLNQPTLSEEFGILVRSIGYLDGVVKSEDKYNHFICASNIGIDILSESIYSKVYDEKDKFERHITDIEYIGQEECQCIMVDHEDHSYICDFGLIPTHNTTLARIVGNYLNDGSGDIIEIDAASNNGVEYMRNLIDQARSFPVNCKWKIFILDESHALSSQSWQCLLKPLESGIGKSIFIFATTNPEKIPDTILSRVQSFQLSKISLDGIISRLKYVLDKEKEEGRNLSYTEDGVSYIAKLANGGMRDALTMLDKCLTFSKDITIENVCQALNIPEYDQFFDLLSAYAHKDGSAIANIIDSVYNSGTNFVKWFQNFHSFIANIMKYIYLKDISKTMIPTTYLNKVCKYGPVHLSICLNLSMKLLKLNEALRYTQYLQETALSYLAFPIKEGNK</sequence>
<dbReference type="InterPro" id="IPR045085">
    <property type="entry name" value="HLD_clamp_pol_III_gamma_tau"/>
</dbReference>
<dbReference type="InterPro" id="IPR036844">
    <property type="entry name" value="Hint_dom_sf"/>
</dbReference>
<accession>A0A8S5UEM3</accession>
<dbReference type="SUPFAM" id="SSF52540">
    <property type="entry name" value="P-loop containing nucleoside triphosphate hydrolases"/>
    <property type="match status" value="1"/>
</dbReference>
<dbReference type="InterPro" id="IPR050238">
    <property type="entry name" value="DNA_Rep/Repair_Clamp_Loader"/>
</dbReference>
<dbReference type="InterPro" id="IPR027417">
    <property type="entry name" value="P-loop_NTPase"/>
</dbReference>
<dbReference type="GO" id="GO:0006261">
    <property type="term" value="P:DNA-templated DNA replication"/>
    <property type="evidence" value="ECO:0007669"/>
    <property type="project" value="TreeGrafter"/>
</dbReference>
<dbReference type="Gene3D" id="1.10.8.60">
    <property type="match status" value="1"/>
</dbReference>
<dbReference type="Pfam" id="PF13177">
    <property type="entry name" value="DNA_pol3_delta2"/>
    <property type="match status" value="1"/>
</dbReference>
<dbReference type="PANTHER" id="PTHR11669">
    <property type="entry name" value="REPLICATION FACTOR C / DNA POLYMERASE III GAMMA-TAU SUBUNIT"/>
    <property type="match status" value="1"/>
</dbReference>
<dbReference type="PANTHER" id="PTHR11669:SF0">
    <property type="entry name" value="PROTEIN STICHEL-LIKE 2"/>
    <property type="match status" value="1"/>
</dbReference>
<feature type="domain" description="DNA polymerase III subunit gamma/tau helical lid" evidence="1">
    <location>
        <begin position="429"/>
        <end position="480"/>
    </location>
</feature>
<dbReference type="CDD" id="cd18137">
    <property type="entry name" value="HLD_clamp_pol_III_gamma_tau"/>
    <property type="match status" value="1"/>
</dbReference>
<evidence type="ECO:0000313" key="2">
    <source>
        <dbReference type="EMBL" id="DAF92892.1"/>
    </source>
</evidence>
<organism evidence="2">
    <name type="scientific">Siphoviridae sp. ctX5W26</name>
    <dbReference type="NCBI Taxonomy" id="2825540"/>
    <lineage>
        <taxon>Viruses</taxon>
        <taxon>Duplodnaviria</taxon>
        <taxon>Heunggongvirae</taxon>
        <taxon>Uroviricota</taxon>
        <taxon>Caudoviricetes</taxon>
    </lineage>
</organism>
<dbReference type="Pfam" id="PF22608">
    <property type="entry name" value="DNAX_ATPase_lid"/>
    <property type="match status" value="1"/>
</dbReference>
<evidence type="ECO:0000259" key="1">
    <source>
        <dbReference type="Pfam" id="PF22608"/>
    </source>
</evidence>
<proteinExistence type="predicted"/>
<reference evidence="2" key="1">
    <citation type="journal article" date="2021" name="Proc. Natl. Acad. Sci. U.S.A.">
        <title>A Catalog of Tens of Thousands of Viruses from Human Metagenomes Reveals Hidden Associations with Chronic Diseases.</title>
        <authorList>
            <person name="Tisza M.J."/>
            <person name="Buck C.B."/>
        </authorList>
    </citation>
    <scope>NUCLEOTIDE SEQUENCE</scope>
    <source>
        <strain evidence="2">CtX5W26</strain>
    </source>
</reference>
<dbReference type="Gene3D" id="3.40.50.300">
    <property type="entry name" value="P-loop containing nucleotide triphosphate hydrolases"/>
    <property type="match status" value="2"/>
</dbReference>
<dbReference type="SUPFAM" id="SSF51294">
    <property type="entry name" value="Hedgehog/intein (Hint) domain"/>
    <property type="match status" value="2"/>
</dbReference>
<protein>
    <submittedName>
        <fullName evidence="2">Activator clamp loader</fullName>
    </submittedName>
</protein>